<dbReference type="RefSeq" id="WP_180568870.1">
    <property type="nucleotide sequence ID" value="NZ_JACCKB010000018.1"/>
</dbReference>
<keyword evidence="2" id="KW-0472">Membrane</keyword>
<dbReference type="Pfam" id="PF05137">
    <property type="entry name" value="PilN"/>
    <property type="match status" value="1"/>
</dbReference>
<dbReference type="PANTHER" id="PTHR40278:SF2">
    <property type="entry name" value="TYPE IV PILUS INNER MEMBRANE COMPONENT PILN"/>
    <property type="match status" value="1"/>
</dbReference>
<keyword evidence="2" id="KW-0812">Transmembrane</keyword>
<gene>
    <name evidence="3" type="ORF">H0A36_12555</name>
</gene>
<feature type="transmembrane region" description="Helical" evidence="2">
    <location>
        <begin position="21"/>
        <end position="39"/>
    </location>
</feature>
<organism evidence="3 4">
    <name type="scientific">Spartinivicinus marinus</name>
    <dbReference type="NCBI Taxonomy" id="2994442"/>
    <lineage>
        <taxon>Bacteria</taxon>
        <taxon>Pseudomonadati</taxon>
        <taxon>Pseudomonadota</taxon>
        <taxon>Gammaproteobacteria</taxon>
        <taxon>Oceanospirillales</taxon>
        <taxon>Zooshikellaceae</taxon>
        <taxon>Spartinivicinus</taxon>
    </lineage>
</organism>
<sequence>MARINLLPWREELREERKKQFLMVLLGTAVVAGITIFLGDMQINGAINYQQSRNEFMKKEIAALDKKIVEIKELKKKREELLERMKVIQDLQGNRPIIVRVFDELVKSVPDGVYFTSLEMKKNQLLVNGFAESNNRVSNLMRDFDNSKWFTSPNLTSVKAADKSDLANQFVLTVNQTTPKALQEQMKKEQEQ</sequence>
<evidence type="ECO:0000256" key="1">
    <source>
        <dbReference type="SAM" id="Coils"/>
    </source>
</evidence>
<keyword evidence="1" id="KW-0175">Coiled coil</keyword>
<keyword evidence="4" id="KW-1185">Reference proteome</keyword>
<dbReference type="GO" id="GO:0043683">
    <property type="term" value="P:type IV pilus assembly"/>
    <property type="evidence" value="ECO:0007669"/>
    <property type="project" value="TreeGrafter"/>
</dbReference>
<keyword evidence="2" id="KW-1133">Transmembrane helix</keyword>
<name>A0A853I9V2_9GAMM</name>
<dbReference type="InterPro" id="IPR052534">
    <property type="entry name" value="Extracell_DNA_Util/SecSys_Comp"/>
</dbReference>
<dbReference type="GO" id="GO:0043107">
    <property type="term" value="P:type IV pilus-dependent motility"/>
    <property type="evidence" value="ECO:0007669"/>
    <property type="project" value="TreeGrafter"/>
</dbReference>
<dbReference type="InterPro" id="IPR007813">
    <property type="entry name" value="PilN"/>
</dbReference>
<evidence type="ECO:0000313" key="4">
    <source>
        <dbReference type="Proteomes" id="UP000569732"/>
    </source>
</evidence>
<dbReference type="PANTHER" id="PTHR40278">
    <property type="entry name" value="DNA UTILIZATION PROTEIN HOFN"/>
    <property type="match status" value="1"/>
</dbReference>
<feature type="coiled-coil region" evidence="1">
    <location>
        <begin position="54"/>
        <end position="91"/>
    </location>
</feature>
<protein>
    <submittedName>
        <fullName evidence="3">PilN domain-containing protein</fullName>
    </submittedName>
</protein>
<dbReference type="AlphaFoldDB" id="A0A853I9V2"/>
<evidence type="ECO:0000256" key="2">
    <source>
        <dbReference type="SAM" id="Phobius"/>
    </source>
</evidence>
<dbReference type="Proteomes" id="UP000569732">
    <property type="component" value="Unassembled WGS sequence"/>
</dbReference>
<reference evidence="3 4" key="1">
    <citation type="submission" date="2020-07" db="EMBL/GenBank/DDBJ databases">
        <title>Endozoicomonas sp. nov., isolated from sediment.</title>
        <authorList>
            <person name="Gu T."/>
        </authorList>
    </citation>
    <scope>NUCLEOTIDE SEQUENCE [LARGE SCALE GENOMIC DNA]</scope>
    <source>
        <strain evidence="3 4">SM1973</strain>
    </source>
</reference>
<evidence type="ECO:0000313" key="3">
    <source>
        <dbReference type="EMBL" id="NYZ66844.1"/>
    </source>
</evidence>
<proteinExistence type="predicted"/>
<comment type="caution">
    <text evidence="3">The sequence shown here is derived from an EMBL/GenBank/DDBJ whole genome shotgun (WGS) entry which is preliminary data.</text>
</comment>
<dbReference type="EMBL" id="JACCKB010000018">
    <property type="protein sequence ID" value="NYZ66844.1"/>
    <property type="molecule type" value="Genomic_DNA"/>
</dbReference>
<accession>A0A853I9V2</accession>